<dbReference type="OrthoDB" id="408373at2759"/>
<keyword evidence="5" id="KW-1185">Reference proteome</keyword>
<evidence type="ECO:0000256" key="2">
    <source>
        <dbReference type="ARBA" id="ARBA00038334"/>
    </source>
</evidence>
<gene>
    <name evidence="4" type="ORF">CPB83DRAFT_887867</name>
</gene>
<dbReference type="Proteomes" id="UP000807306">
    <property type="component" value="Unassembled WGS sequence"/>
</dbReference>
<reference evidence="4" key="1">
    <citation type="submission" date="2020-11" db="EMBL/GenBank/DDBJ databases">
        <authorList>
            <consortium name="DOE Joint Genome Institute"/>
            <person name="Ahrendt S."/>
            <person name="Riley R."/>
            <person name="Andreopoulos W."/>
            <person name="Labutti K."/>
            <person name="Pangilinan J."/>
            <person name="Ruiz-Duenas F.J."/>
            <person name="Barrasa J.M."/>
            <person name="Sanchez-Garcia M."/>
            <person name="Camarero S."/>
            <person name="Miyauchi S."/>
            <person name="Serrano A."/>
            <person name="Linde D."/>
            <person name="Babiker R."/>
            <person name="Drula E."/>
            <person name="Ayuso-Fernandez I."/>
            <person name="Pacheco R."/>
            <person name="Padilla G."/>
            <person name="Ferreira P."/>
            <person name="Barriuso J."/>
            <person name="Kellner H."/>
            <person name="Castanera R."/>
            <person name="Alfaro M."/>
            <person name="Ramirez L."/>
            <person name="Pisabarro A.G."/>
            <person name="Kuo A."/>
            <person name="Tritt A."/>
            <person name="Lipzen A."/>
            <person name="He G."/>
            <person name="Yan M."/>
            <person name="Ng V."/>
            <person name="Cullen D."/>
            <person name="Martin F."/>
            <person name="Rosso M.-N."/>
            <person name="Henrissat B."/>
            <person name="Hibbett D."/>
            <person name="Martinez A.T."/>
            <person name="Grigoriev I.V."/>
        </authorList>
    </citation>
    <scope>NUCLEOTIDE SEQUENCE</scope>
    <source>
        <strain evidence="4">CBS 506.95</strain>
    </source>
</reference>
<dbReference type="PANTHER" id="PTHR43329">
    <property type="entry name" value="EPOXIDE HYDROLASE"/>
    <property type="match status" value="1"/>
</dbReference>
<dbReference type="GO" id="GO:0016787">
    <property type="term" value="F:hydrolase activity"/>
    <property type="evidence" value="ECO:0007669"/>
    <property type="project" value="UniProtKB-KW"/>
</dbReference>
<dbReference type="InterPro" id="IPR029058">
    <property type="entry name" value="AB_hydrolase_fold"/>
</dbReference>
<feature type="domain" description="AB hydrolase-1" evidence="3">
    <location>
        <begin position="38"/>
        <end position="143"/>
    </location>
</feature>
<accession>A0A9P6E386</accession>
<evidence type="ECO:0000256" key="1">
    <source>
        <dbReference type="ARBA" id="ARBA00022801"/>
    </source>
</evidence>
<sequence>MDLASYKSFTTSRHLTYSYFVGLPIEEQGVLEPPLPGVLFIHGFPTSSRVWKHQVKHFQECGFAVLAVDLLGFGSSSKPCNPEEYRASLICKDVIELLDHEGFGDGQVIAVGHDLLSSSGSTIVARLANFYPRRCCSYAFVADPYRPPRPKKTLQYTLWVTKRFAGYELCGHSLFYADPSSEKLINFHLDSFLSLIFASDPKLWCTDLAPVGALESWVRRDRTTELAKYVSPEDLQLWRSSLSEGGIAAALCYYKAFIQGLTGEDDQLIPIDKYRLEKPAFLATAKHDYVSPALLAIETMKNDCNNLTIREFYEGHWIMMASPAKLNEALYSWIMDHI</sequence>
<evidence type="ECO:0000259" key="3">
    <source>
        <dbReference type="Pfam" id="PF00561"/>
    </source>
</evidence>
<evidence type="ECO:0000313" key="5">
    <source>
        <dbReference type="Proteomes" id="UP000807306"/>
    </source>
</evidence>
<dbReference type="SUPFAM" id="SSF53474">
    <property type="entry name" value="alpha/beta-Hydrolases"/>
    <property type="match status" value="1"/>
</dbReference>
<name>A0A9P6E386_9AGAR</name>
<comment type="similarity">
    <text evidence="2">Belongs to the AB hydrolase superfamily. Epoxide hydrolase family.</text>
</comment>
<dbReference type="InterPro" id="IPR000639">
    <property type="entry name" value="Epox_hydrolase-like"/>
</dbReference>
<comment type="caution">
    <text evidence="4">The sequence shown here is derived from an EMBL/GenBank/DDBJ whole genome shotgun (WGS) entry which is preliminary data.</text>
</comment>
<protein>
    <submittedName>
        <fullName evidence="4">Alpha/Beta hydrolase protein</fullName>
    </submittedName>
</protein>
<proteinExistence type="inferred from homology"/>
<dbReference type="Gene3D" id="3.40.50.1820">
    <property type="entry name" value="alpha/beta hydrolase"/>
    <property type="match status" value="1"/>
</dbReference>
<dbReference type="Pfam" id="PF00561">
    <property type="entry name" value="Abhydrolase_1"/>
    <property type="match status" value="1"/>
</dbReference>
<keyword evidence="1 4" id="KW-0378">Hydrolase</keyword>
<evidence type="ECO:0000313" key="4">
    <source>
        <dbReference type="EMBL" id="KAF9521696.1"/>
    </source>
</evidence>
<organism evidence="4 5">
    <name type="scientific">Crepidotus variabilis</name>
    <dbReference type="NCBI Taxonomy" id="179855"/>
    <lineage>
        <taxon>Eukaryota</taxon>
        <taxon>Fungi</taxon>
        <taxon>Dikarya</taxon>
        <taxon>Basidiomycota</taxon>
        <taxon>Agaricomycotina</taxon>
        <taxon>Agaricomycetes</taxon>
        <taxon>Agaricomycetidae</taxon>
        <taxon>Agaricales</taxon>
        <taxon>Agaricineae</taxon>
        <taxon>Crepidotaceae</taxon>
        <taxon>Crepidotus</taxon>
    </lineage>
</organism>
<dbReference type="PRINTS" id="PR00412">
    <property type="entry name" value="EPOXHYDRLASE"/>
</dbReference>
<dbReference type="InterPro" id="IPR000073">
    <property type="entry name" value="AB_hydrolase_1"/>
</dbReference>
<dbReference type="EMBL" id="MU158001">
    <property type="protein sequence ID" value="KAF9521696.1"/>
    <property type="molecule type" value="Genomic_DNA"/>
</dbReference>
<dbReference type="AlphaFoldDB" id="A0A9P6E386"/>